<feature type="domain" description="ABC transporter" evidence="4">
    <location>
        <begin position="326"/>
        <end position="540"/>
    </location>
</feature>
<dbReference type="InterPro" id="IPR051309">
    <property type="entry name" value="ABCF_ATPase"/>
</dbReference>
<dbReference type="EMBL" id="LR586016">
    <property type="protein sequence ID" value="VIP04056.1"/>
    <property type="molecule type" value="Genomic_DNA"/>
</dbReference>
<sequence length="638" mass="72160">MLVMSCKDLSRAYDKGPLFEGLSFELFHGERVGLVGPNGAGKTTLMRILAGQDQSDTGEVKLHAGARLRILDQQAEFAPGRTLIEEARSAFDELLAAQDELIRVGEALAEAKTEIEQKSLFARFERLNELLSHNDAYTLDHKIEQVLAGLNFKKADFDREVRSFSGGQQRRLLLAKLLLAGPDVMLLDEPSNHLDIDTVRWLEGYLIAQSQAMIIVSHDRYFLNKVTTKTFELHNRRISSYPGNYDAYVKLRAERYEQELKAYESQREYIEKQEEYIRRVNYGQLAKQAQSRQKQLDKLEIVEKPTLVSGPNISFGEVMRTGDVVFEAIDLTKRYGDRTLFERLSFAMQRGKRLGIMGPNGCGKTTLLKIMLGKEQPTSGTIKRGHLVTPGYLDQHLKLLDEEKSVIRAVWPIPDPDLTEQKMRDLLGRFGLSGPIVEQKIGELSGGERSRAALARLVVEEANVLILDEPTNHLDIWACDSLEEALRNFEGSVIVVSHDRYFLNRVCDLLIVFEPNKAQLVYGNYDTYELLRAAQEAAAAEEARRQAAKATPESSSNSAPTNAKPAKRKRKFPYRKVEDIEADIATQETEVIRLEALLADTDIYRDPNKLTATMQAVETTKNKLAELYLHWEEASELN</sequence>
<dbReference type="GO" id="GO:0003677">
    <property type="term" value="F:DNA binding"/>
    <property type="evidence" value="ECO:0007669"/>
    <property type="project" value="InterPro"/>
</dbReference>
<dbReference type="InterPro" id="IPR017871">
    <property type="entry name" value="ABC_transporter-like_CS"/>
</dbReference>
<dbReference type="Pfam" id="PF16326">
    <property type="entry name" value="ABC_tran_CTD"/>
    <property type="match status" value="1"/>
</dbReference>
<feature type="compositionally biased region" description="Polar residues" evidence="3">
    <location>
        <begin position="552"/>
        <end position="561"/>
    </location>
</feature>
<evidence type="ECO:0000313" key="6">
    <source>
        <dbReference type="Proteomes" id="UP000464378"/>
    </source>
</evidence>
<accession>A0A6C2YRE2</accession>
<evidence type="ECO:0000313" key="5">
    <source>
        <dbReference type="EMBL" id="VIP04056.1"/>
    </source>
</evidence>
<dbReference type="Gene3D" id="3.40.50.300">
    <property type="entry name" value="P-loop containing nucleotide triphosphate hydrolases"/>
    <property type="match status" value="2"/>
</dbReference>
<feature type="region of interest" description="Disordered" evidence="3">
    <location>
        <begin position="542"/>
        <end position="570"/>
    </location>
</feature>
<evidence type="ECO:0000256" key="2">
    <source>
        <dbReference type="ARBA" id="ARBA00022840"/>
    </source>
</evidence>
<dbReference type="PANTHER" id="PTHR42855:SF2">
    <property type="entry name" value="DRUG RESISTANCE ABC TRANSPORTER,ATP-BINDING PROTEIN"/>
    <property type="match status" value="1"/>
</dbReference>
<dbReference type="EMBL" id="LR593887">
    <property type="protein sequence ID" value="VTS05479.1"/>
    <property type="molecule type" value="Genomic_DNA"/>
</dbReference>
<dbReference type="SMART" id="SM00382">
    <property type="entry name" value="AAA"/>
    <property type="match status" value="2"/>
</dbReference>
<keyword evidence="2" id="KW-0067">ATP-binding</keyword>
<evidence type="ECO:0000256" key="1">
    <source>
        <dbReference type="ARBA" id="ARBA00022741"/>
    </source>
</evidence>
<dbReference type="AlphaFoldDB" id="A0A6C2YRE2"/>
<reference evidence="5" key="1">
    <citation type="submission" date="2019-04" db="EMBL/GenBank/DDBJ databases">
        <authorList>
            <consortium name="Science for Life Laboratories"/>
        </authorList>
    </citation>
    <scope>NUCLEOTIDE SEQUENCE</scope>
    <source>
        <strain evidence="5">MBLW1</strain>
    </source>
</reference>
<protein>
    <recommendedName>
        <fullName evidence="4">ABC transporter domain-containing protein</fullName>
    </recommendedName>
</protein>
<gene>
    <name evidence="5" type="ORF">GMBLW1_51370</name>
</gene>
<dbReference type="CDD" id="cd03221">
    <property type="entry name" value="ABCF_EF-3"/>
    <property type="match status" value="2"/>
</dbReference>
<keyword evidence="6" id="KW-1185">Reference proteome</keyword>
<dbReference type="InterPro" id="IPR003593">
    <property type="entry name" value="AAA+_ATPase"/>
</dbReference>
<dbReference type="GO" id="GO:0005524">
    <property type="term" value="F:ATP binding"/>
    <property type="evidence" value="ECO:0007669"/>
    <property type="project" value="UniProtKB-KW"/>
</dbReference>
<keyword evidence="1" id="KW-0547">Nucleotide-binding</keyword>
<organism evidence="5">
    <name type="scientific">Tuwongella immobilis</name>
    <dbReference type="NCBI Taxonomy" id="692036"/>
    <lineage>
        <taxon>Bacteria</taxon>
        <taxon>Pseudomonadati</taxon>
        <taxon>Planctomycetota</taxon>
        <taxon>Planctomycetia</taxon>
        <taxon>Gemmatales</taxon>
        <taxon>Gemmataceae</taxon>
        <taxon>Tuwongella</taxon>
    </lineage>
</organism>
<dbReference type="InterPro" id="IPR032524">
    <property type="entry name" value="ABC_tran_C"/>
</dbReference>
<dbReference type="Pfam" id="PF00005">
    <property type="entry name" value="ABC_tran"/>
    <property type="match status" value="2"/>
</dbReference>
<dbReference type="RefSeq" id="WP_162659187.1">
    <property type="nucleotide sequence ID" value="NZ_LR593887.1"/>
</dbReference>
<dbReference type="PROSITE" id="PS50893">
    <property type="entry name" value="ABC_TRANSPORTER_2"/>
    <property type="match status" value="2"/>
</dbReference>
<proteinExistence type="predicted"/>
<dbReference type="FunFam" id="3.40.50.300:FF:000011">
    <property type="entry name" value="Putative ABC transporter ATP-binding component"/>
    <property type="match status" value="1"/>
</dbReference>
<dbReference type="KEGG" id="tim:GMBLW1_51370"/>
<dbReference type="Pfam" id="PF12848">
    <property type="entry name" value="ABC_tran_Xtn"/>
    <property type="match status" value="1"/>
</dbReference>
<evidence type="ECO:0000259" key="4">
    <source>
        <dbReference type="PROSITE" id="PS50893"/>
    </source>
</evidence>
<dbReference type="PROSITE" id="PS00211">
    <property type="entry name" value="ABC_TRANSPORTER_1"/>
    <property type="match status" value="2"/>
</dbReference>
<dbReference type="PANTHER" id="PTHR42855">
    <property type="entry name" value="ABC TRANSPORTER ATP-BINDING SUBUNIT"/>
    <property type="match status" value="1"/>
</dbReference>
<dbReference type="GO" id="GO:0016887">
    <property type="term" value="F:ATP hydrolysis activity"/>
    <property type="evidence" value="ECO:0007669"/>
    <property type="project" value="InterPro"/>
</dbReference>
<evidence type="ECO:0000256" key="3">
    <source>
        <dbReference type="SAM" id="MobiDB-lite"/>
    </source>
</evidence>
<dbReference type="InParanoid" id="A0A6C2YRE2"/>
<dbReference type="InterPro" id="IPR032781">
    <property type="entry name" value="ABC_tran_Xtn"/>
</dbReference>
<name>A0A6C2YRE2_9BACT</name>
<dbReference type="InterPro" id="IPR003439">
    <property type="entry name" value="ABC_transporter-like_ATP-bd"/>
</dbReference>
<dbReference type="InterPro" id="IPR037118">
    <property type="entry name" value="Val-tRNA_synth_C_sf"/>
</dbReference>
<dbReference type="InterPro" id="IPR027417">
    <property type="entry name" value="P-loop_NTPase"/>
</dbReference>
<feature type="domain" description="ABC transporter" evidence="4">
    <location>
        <begin position="4"/>
        <end position="260"/>
    </location>
</feature>
<dbReference type="SUPFAM" id="SSF52540">
    <property type="entry name" value="P-loop containing nucleoside triphosphate hydrolases"/>
    <property type="match status" value="2"/>
</dbReference>
<dbReference type="Proteomes" id="UP000464378">
    <property type="component" value="Chromosome"/>
</dbReference>
<dbReference type="Gene3D" id="1.10.287.380">
    <property type="entry name" value="Valyl-tRNA synthetase, C-terminal domain"/>
    <property type="match status" value="1"/>
</dbReference>